<sequence>MKTQVNLFDPSLLPVAEQWSLPQLSLLLGSCGVVLLLLFGSISYQQQQINSRLQQAQQQLTQQLQQQEQFQQLLQQRTASTELLQTQAALQARIQRTERINLLLQQQQQPQVHFSEVMVHLQTADAPELWLSEFQLKQQRSNFTGYALRSAEVPGWLSRLALHPYFKGQRFQRLTLEHTDDAGLLLFQVEGKPGSTP</sequence>
<reference evidence="3 4" key="1">
    <citation type="submission" date="2016-10" db="EMBL/GenBank/DDBJ databases">
        <authorList>
            <person name="de Groot N.N."/>
        </authorList>
    </citation>
    <scope>NUCLEOTIDE SEQUENCE [LARGE SCALE GENOMIC DNA]</scope>
    <source>
        <strain evidence="3 4">CGMCC 1.3430</strain>
    </source>
</reference>
<organism evidence="3 4">
    <name type="scientific">Alkalimonas amylolytica</name>
    <dbReference type="NCBI Taxonomy" id="152573"/>
    <lineage>
        <taxon>Bacteria</taxon>
        <taxon>Pseudomonadati</taxon>
        <taxon>Pseudomonadota</taxon>
        <taxon>Gammaproteobacteria</taxon>
        <taxon>Alkalimonas</taxon>
    </lineage>
</organism>
<keyword evidence="4" id="KW-1185">Reference proteome</keyword>
<feature type="transmembrane region" description="Helical" evidence="2">
    <location>
        <begin position="20"/>
        <end position="44"/>
    </location>
</feature>
<dbReference type="PROSITE" id="PS51257">
    <property type="entry name" value="PROKAR_LIPOPROTEIN"/>
    <property type="match status" value="1"/>
</dbReference>
<proteinExistence type="predicted"/>
<evidence type="ECO:0000256" key="2">
    <source>
        <dbReference type="SAM" id="Phobius"/>
    </source>
</evidence>
<evidence type="ECO:0000313" key="4">
    <source>
        <dbReference type="Proteomes" id="UP000198773"/>
    </source>
</evidence>
<keyword evidence="2" id="KW-0472">Membrane</keyword>
<dbReference type="OrthoDB" id="6876592at2"/>
<feature type="coiled-coil region" evidence="1">
    <location>
        <begin position="46"/>
        <end position="73"/>
    </location>
</feature>
<dbReference type="Proteomes" id="UP000198773">
    <property type="component" value="Unassembled WGS sequence"/>
</dbReference>
<evidence type="ECO:0000256" key="1">
    <source>
        <dbReference type="SAM" id="Coils"/>
    </source>
</evidence>
<dbReference type="STRING" id="152573.SAMN04488051_1135"/>
<accession>A0A1H4FTD4</accession>
<keyword evidence="2" id="KW-1133">Transmembrane helix</keyword>
<evidence type="ECO:0000313" key="3">
    <source>
        <dbReference type="EMBL" id="SEB00347.1"/>
    </source>
</evidence>
<name>A0A1H4FTD4_ALKAM</name>
<dbReference type="EMBL" id="FNRM01000013">
    <property type="protein sequence ID" value="SEB00347.1"/>
    <property type="molecule type" value="Genomic_DNA"/>
</dbReference>
<dbReference type="RefSeq" id="WP_091345134.1">
    <property type="nucleotide sequence ID" value="NZ_FNRM01000013.1"/>
</dbReference>
<keyword evidence="2" id="KW-0812">Transmembrane</keyword>
<keyword evidence="1" id="KW-0175">Coiled coil</keyword>
<dbReference type="AlphaFoldDB" id="A0A1H4FTD4"/>
<protein>
    <recommendedName>
        <fullName evidence="5">Fimbrial assembly protein (PilN)</fullName>
    </recommendedName>
</protein>
<gene>
    <name evidence="3" type="ORF">SAMN04488051_1135</name>
</gene>
<evidence type="ECO:0008006" key="5">
    <source>
        <dbReference type="Google" id="ProtNLM"/>
    </source>
</evidence>